<dbReference type="Pfam" id="PF08929">
    <property type="entry name" value="PoNi_C"/>
    <property type="match status" value="1"/>
</dbReference>
<proteinExistence type="predicted"/>
<dbReference type="InterPro" id="IPR028983">
    <property type="entry name" value="PA2201-like_C"/>
</dbReference>
<accession>A0A423JCN5</accession>
<organism evidence="2 3">
    <name type="scientific">Pseudomonas brassicacearum</name>
    <dbReference type="NCBI Taxonomy" id="930166"/>
    <lineage>
        <taxon>Bacteria</taxon>
        <taxon>Pseudomonadati</taxon>
        <taxon>Pseudomonadota</taxon>
        <taxon>Gammaproteobacteria</taxon>
        <taxon>Pseudomonadales</taxon>
        <taxon>Pseudomonadaceae</taxon>
        <taxon>Pseudomonas</taxon>
    </lineage>
</organism>
<dbReference type="InterPro" id="IPR015025">
    <property type="entry name" value="PoNi_C"/>
</dbReference>
<dbReference type="AlphaFoldDB" id="A0A423JCN5"/>
<sequence>MKRRQPFITEAYYKNLVGFYDSSESYWSTHNLEEDFPGQEASLKAFEVKQDSLGALIIKYTAGESISELYEPLERVVRNFEVYQKALAEYEGVPNISPLDLEDSPADFEEFVQVASLCILLHRNDLLARFVHLTDAAGFNSEDTLYEDLLRKNLAGRTDIDEWFHPVYTKLIRSVYASSKAEASKLLNEYCGQWYESFGELQASWHDSHLSIDGDDGSYVGYWAFEAGAIAFLYGIDDSKIDHMVYPKDLVEYARNYTGSSISQVGRVDSGQPCSKQGYWFTPAQANSRRYFKQGEIMPNVDDSRWGDTIWYWSGE</sequence>
<evidence type="ECO:0000313" key="3">
    <source>
        <dbReference type="Proteomes" id="UP000286351"/>
    </source>
</evidence>
<protein>
    <recommendedName>
        <fullName evidence="1">PoNi C-terminal domain-containing protein</fullName>
    </recommendedName>
</protein>
<dbReference type="SUPFAM" id="SSF140731">
    <property type="entry name" value="PA2201 C-terminal domain-like"/>
    <property type="match status" value="1"/>
</dbReference>
<name>A0A423JCN5_9PSED</name>
<reference evidence="2 3" key="1">
    <citation type="submission" date="2016-10" db="EMBL/GenBank/DDBJ databases">
        <title>Comparative genome analysis of multiple Pseudomonas spp. focuses on biocontrol and plant growth promoting traits.</title>
        <authorList>
            <person name="Tao X.-Y."/>
            <person name="Taylor C.G."/>
        </authorList>
    </citation>
    <scope>NUCLEOTIDE SEQUENCE [LARGE SCALE GENOMIC DNA]</scope>
    <source>
        <strain evidence="2 3">38D4</strain>
    </source>
</reference>
<dbReference type="RefSeq" id="WP_123367547.1">
    <property type="nucleotide sequence ID" value="NZ_MOBO01000021.1"/>
</dbReference>
<dbReference type="Gene3D" id="1.10.3920.10">
    <property type="entry name" value="PA2201 C-terminal domain-like"/>
    <property type="match status" value="1"/>
</dbReference>
<feature type="domain" description="PoNi C-terminal" evidence="1">
    <location>
        <begin position="142"/>
        <end position="250"/>
    </location>
</feature>
<evidence type="ECO:0000313" key="2">
    <source>
        <dbReference type="EMBL" id="RON35467.1"/>
    </source>
</evidence>
<comment type="caution">
    <text evidence="2">The sequence shown here is derived from an EMBL/GenBank/DDBJ whole genome shotgun (WGS) entry which is preliminary data.</text>
</comment>
<dbReference type="EMBL" id="MOBO01000021">
    <property type="protein sequence ID" value="RON35467.1"/>
    <property type="molecule type" value="Genomic_DNA"/>
</dbReference>
<gene>
    <name evidence="2" type="ORF">BK664_21570</name>
</gene>
<evidence type="ECO:0000259" key="1">
    <source>
        <dbReference type="Pfam" id="PF08929"/>
    </source>
</evidence>
<dbReference type="Proteomes" id="UP000286351">
    <property type="component" value="Unassembled WGS sequence"/>
</dbReference>